<evidence type="ECO:0000313" key="1">
    <source>
        <dbReference type="EMBL" id="KAG8199376.1"/>
    </source>
</evidence>
<protein>
    <submittedName>
        <fullName evidence="1">Uncharacterized protein</fullName>
    </submittedName>
</protein>
<comment type="caution">
    <text evidence="1">The sequence shown here is derived from an EMBL/GenBank/DDBJ whole genome shotgun (WGS) entry which is preliminary data.</text>
</comment>
<dbReference type="AlphaFoldDB" id="A0AAV6VV80"/>
<accession>A0AAV6VV80</accession>
<name>A0AAV6VV80_9ARAC</name>
<dbReference type="Proteomes" id="UP000827092">
    <property type="component" value="Unassembled WGS sequence"/>
</dbReference>
<sequence>MIILLSFYYGPIPFRMTCIQDHLEDLPIDEKINQDVKFGPPLELESSDLQQMNMISTLSCHLIMDRFYFG</sequence>
<dbReference type="EMBL" id="JAFNEN010000027">
    <property type="protein sequence ID" value="KAG8199376.1"/>
    <property type="molecule type" value="Genomic_DNA"/>
</dbReference>
<gene>
    <name evidence="1" type="ORF">JTE90_000246</name>
</gene>
<keyword evidence="2" id="KW-1185">Reference proteome</keyword>
<evidence type="ECO:0000313" key="2">
    <source>
        <dbReference type="Proteomes" id="UP000827092"/>
    </source>
</evidence>
<organism evidence="1 2">
    <name type="scientific">Oedothorax gibbosus</name>
    <dbReference type="NCBI Taxonomy" id="931172"/>
    <lineage>
        <taxon>Eukaryota</taxon>
        <taxon>Metazoa</taxon>
        <taxon>Ecdysozoa</taxon>
        <taxon>Arthropoda</taxon>
        <taxon>Chelicerata</taxon>
        <taxon>Arachnida</taxon>
        <taxon>Araneae</taxon>
        <taxon>Araneomorphae</taxon>
        <taxon>Entelegynae</taxon>
        <taxon>Araneoidea</taxon>
        <taxon>Linyphiidae</taxon>
        <taxon>Erigoninae</taxon>
        <taxon>Oedothorax</taxon>
    </lineage>
</organism>
<proteinExistence type="predicted"/>
<reference evidence="1 2" key="1">
    <citation type="journal article" date="2022" name="Nat. Ecol. Evol.">
        <title>A masculinizing supergene underlies an exaggerated male reproductive morph in a spider.</title>
        <authorList>
            <person name="Hendrickx F."/>
            <person name="De Corte Z."/>
            <person name="Sonet G."/>
            <person name="Van Belleghem S.M."/>
            <person name="Kostlbacher S."/>
            <person name="Vangestel C."/>
        </authorList>
    </citation>
    <scope>NUCLEOTIDE SEQUENCE [LARGE SCALE GENOMIC DNA]</scope>
    <source>
        <strain evidence="1">W744_W776</strain>
    </source>
</reference>